<keyword evidence="2" id="KW-1185">Reference proteome</keyword>
<sequence length="72" mass="8231">MLDFQCWICGEGIDRSDRGALLVSVEGLWRWAEGRRGRDDPFQNIYLHSHCAKERMAGATMDLEPSVFGEED</sequence>
<accession>A0A2K8MJB2</accession>
<evidence type="ECO:0000313" key="2">
    <source>
        <dbReference type="Proteomes" id="UP000229081"/>
    </source>
</evidence>
<proteinExistence type="predicted"/>
<evidence type="ECO:0000313" key="1">
    <source>
        <dbReference type="EMBL" id="ATY32656.1"/>
    </source>
</evidence>
<dbReference type="Proteomes" id="UP000229081">
    <property type="component" value="Chromosome"/>
</dbReference>
<reference evidence="1 2" key="1">
    <citation type="submission" date="2017-11" db="EMBL/GenBank/DDBJ databases">
        <title>Complete genome sequence of Sphingomonas sp. Strain Cra20, a psychrotolerant potential plant growth promoting rhizobacteria.</title>
        <authorList>
            <person name="Luo Y."/>
        </authorList>
    </citation>
    <scope>NUCLEOTIDE SEQUENCE [LARGE SCALE GENOMIC DNA]</scope>
    <source>
        <strain evidence="1 2">Cra20</strain>
    </source>
</reference>
<protein>
    <submittedName>
        <fullName evidence="1">Uncharacterized protein</fullName>
    </submittedName>
</protein>
<dbReference type="AlphaFoldDB" id="A0A2K8MJB2"/>
<dbReference type="EMBL" id="CP024923">
    <property type="protein sequence ID" value="ATY32656.1"/>
    <property type="molecule type" value="Genomic_DNA"/>
</dbReference>
<name>A0A2K8MJB2_9SPHN</name>
<dbReference type="RefSeq" id="WP_100282463.1">
    <property type="nucleotide sequence ID" value="NZ_CP024923.1"/>
</dbReference>
<dbReference type="KEGG" id="sphc:CVN68_12285"/>
<organism evidence="1 2">
    <name type="scientific">Sphingomonas psychrotolerans</name>
    <dbReference type="NCBI Taxonomy" id="1327635"/>
    <lineage>
        <taxon>Bacteria</taxon>
        <taxon>Pseudomonadati</taxon>
        <taxon>Pseudomonadota</taxon>
        <taxon>Alphaproteobacteria</taxon>
        <taxon>Sphingomonadales</taxon>
        <taxon>Sphingomonadaceae</taxon>
        <taxon>Sphingomonas</taxon>
    </lineage>
</organism>
<gene>
    <name evidence="1" type="ORF">CVN68_12285</name>
</gene>